<dbReference type="EMBL" id="OBMM01000002">
    <property type="protein sequence ID" value="SOC16228.1"/>
    <property type="molecule type" value="Genomic_DNA"/>
</dbReference>
<accession>A0A285T5B2</accession>
<proteinExistence type="predicted"/>
<dbReference type="PANTHER" id="PTHR43236">
    <property type="entry name" value="ANTITOXIN HIGA1"/>
    <property type="match status" value="1"/>
</dbReference>
<dbReference type="Proteomes" id="UP000219068">
    <property type="component" value="Unassembled WGS sequence"/>
</dbReference>
<dbReference type="Pfam" id="PF06114">
    <property type="entry name" value="Peptidase_M78"/>
    <property type="match status" value="1"/>
</dbReference>
<dbReference type="InterPro" id="IPR010359">
    <property type="entry name" value="IrrE_HExxH"/>
</dbReference>
<dbReference type="InterPro" id="IPR052345">
    <property type="entry name" value="Rad_response_metalloprotease"/>
</dbReference>
<protein>
    <recommendedName>
        <fullName evidence="1">IrrE N-terminal-like domain-containing protein</fullName>
    </recommendedName>
</protein>
<reference evidence="2 3" key="1">
    <citation type="submission" date="2017-08" db="EMBL/GenBank/DDBJ databases">
        <authorList>
            <person name="de Groot N.N."/>
        </authorList>
    </citation>
    <scope>NUCLEOTIDE SEQUENCE [LARGE SCALE GENOMIC DNA]</scope>
    <source>
        <strain evidence="2 3">USBA 78</strain>
    </source>
</reference>
<gene>
    <name evidence="2" type="ORF">SAMN05428964_102237</name>
</gene>
<dbReference type="AlphaFoldDB" id="A0A285T5B2"/>
<evidence type="ECO:0000313" key="2">
    <source>
        <dbReference type="EMBL" id="SOC16228.1"/>
    </source>
</evidence>
<dbReference type="PANTHER" id="PTHR43236:SF1">
    <property type="entry name" value="BLL7220 PROTEIN"/>
    <property type="match status" value="1"/>
</dbReference>
<evidence type="ECO:0000313" key="3">
    <source>
        <dbReference type="Proteomes" id="UP000219068"/>
    </source>
</evidence>
<organism evidence="2 3">
    <name type="scientific">Thalassospira xiamenensis</name>
    <dbReference type="NCBI Taxonomy" id="220697"/>
    <lineage>
        <taxon>Bacteria</taxon>
        <taxon>Pseudomonadati</taxon>
        <taxon>Pseudomonadota</taxon>
        <taxon>Alphaproteobacteria</taxon>
        <taxon>Rhodospirillales</taxon>
        <taxon>Thalassospiraceae</taxon>
        <taxon>Thalassospira</taxon>
    </lineage>
</organism>
<sequence>MSEFDFEAPPYSWDEIHVITERLRAEFNQTRSPIFPIMEFLEQVLDQEMDEISFQVGSIDEMGSAEGLTCPYGTFIELREDVYKAAWQNDGRARFTAAHELGHLILHSDPSSPLKRATPSNRLPAYRRCEPQANQFAAELLMPREYITTADSASSISARHFVSIEAAANRLQFLQRRNLLTIEKDPSLYSSPILLSALGDKG</sequence>
<feature type="domain" description="IrrE N-terminal-like" evidence="1">
    <location>
        <begin position="85"/>
        <end position="171"/>
    </location>
</feature>
<evidence type="ECO:0000259" key="1">
    <source>
        <dbReference type="Pfam" id="PF06114"/>
    </source>
</evidence>
<dbReference type="Gene3D" id="1.10.10.2910">
    <property type="match status" value="1"/>
</dbReference>
<name>A0A285T5B2_9PROT</name>
<dbReference type="RefSeq" id="WP_097051696.1">
    <property type="nucleotide sequence ID" value="NZ_OBMM01000002.1"/>
</dbReference>